<organism evidence="1 2">
    <name type="scientific">Penicillium brasilianum</name>
    <dbReference type="NCBI Taxonomy" id="104259"/>
    <lineage>
        <taxon>Eukaryota</taxon>
        <taxon>Fungi</taxon>
        <taxon>Dikarya</taxon>
        <taxon>Ascomycota</taxon>
        <taxon>Pezizomycotina</taxon>
        <taxon>Eurotiomycetes</taxon>
        <taxon>Eurotiomycetidae</taxon>
        <taxon>Eurotiales</taxon>
        <taxon>Aspergillaceae</taxon>
        <taxon>Penicillium</taxon>
    </lineage>
</organism>
<accession>A0A1S9RCD5</accession>
<name>A0A1S9RCD5_PENBI</name>
<evidence type="ECO:0000313" key="1">
    <source>
        <dbReference type="EMBL" id="OOQ83172.1"/>
    </source>
</evidence>
<dbReference type="Proteomes" id="UP000190744">
    <property type="component" value="Unassembled WGS sequence"/>
</dbReference>
<protein>
    <submittedName>
        <fullName evidence="1">Uncharacterized protein</fullName>
    </submittedName>
</protein>
<reference evidence="2" key="1">
    <citation type="submission" date="2015-09" db="EMBL/GenBank/DDBJ databases">
        <authorList>
            <person name="Fill T.P."/>
            <person name="Baretta J.F."/>
            <person name="de Almeida L.G."/>
            <person name="Rocha M."/>
            <person name="de Souza D.H."/>
            <person name="Malavazi I."/>
            <person name="Cerdeira L.T."/>
            <person name="Hong H."/>
            <person name="Samborskyy M."/>
            <person name="de Vasconcelos A.T."/>
            <person name="Leadlay P."/>
            <person name="Rodrigues-Filho E."/>
        </authorList>
    </citation>
    <scope>NUCLEOTIDE SEQUENCE [LARGE SCALE GENOMIC DNA]</scope>
    <source>
        <strain evidence="2">LaBioMMi 136</strain>
    </source>
</reference>
<gene>
    <name evidence="1" type="ORF">PEBR_36491</name>
</gene>
<sequence>MTASRRFADDTNNKSRKSLLGAFQSCLEENYPFISQKAGIHMLPDLSFDILGSRYHIGNRLNSDDTESLLIQLFGCRSLLNLQLGGQYERYLPSEEIEMIFESLHTKYIRRIMSEGSLFPDSNWSSVKSQFATIIAGNLTKDRVVSRAAKEVFENQAKPHQYLGTTIAVFVGEELTDSHLQAGCSFFDGNSKSSWLIRNLVNRIEHMEERNFVGYDMVPLEKLSKVFPFLNVIPLPKYYNDIKALDLLSAYFRWTRPIIVVTLGKVAASAMIFKLSKISAKSRLIKSFLTLGTEKLEICSYGSDNNEAFIHVPLEHPGSHQFGPRSLTKIRFYYITMQFAFFVASCATEVINQYSEYTQTPSSRDICTQILVHVEEELNSAAGYKFRANMIQAGKAAQFTEKSDKQPLTKFFDYLVMKNSKWYQRNLAQPVLYGSTPHTNKSISMAGSSHCDFYTTAIFGKSNGIQILDEQTFSHIASFGLAIGEAYSNERRQDLSMVWDRAHKELHWSIPHSEESRHIWMEQFLSLQPGQSYFLRGLSQLTDGEYLKVLIGYCQKKRWYPTLPIEKYAKGALSECVVKCGFWLQKVNLRKSATLFPTRFLTAKDMQGYPIAIKDDGAFMLRWRHPDGTQKTISLCARFAAPNGNRESRALSFTEHGVDIVDASGKRLHSSNLWRDGTSQASIPKSEFFSRPSGQLLLDLWKTVRQDCGYRVAKEKIAQMDKNREIPGQRYLASNATTEQILRQNCPPLEGDANFLLVAFLDEKFPDGGILRTAPKAKVEYSTEDLQAFVQFCKRPEFSSHPYSSTWVGLLDRDSPLVGLLGKNIRVYRTCRSIRSNCWSKHLKKMIDEVKFIIGPKDSESSIT</sequence>
<comment type="caution">
    <text evidence="1">The sequence shown here is derived from an EMBL/GenBank/DDBJ whole genome shotgun (WGS) entry which is preliminary data.</text>
</comment>
<evidence type="ECO:0000313" key="2">
    <source>
        <dbReference type="Proteomes" id="UP000190744"/>
    </source>
</evidence>
<dbReference type="EMBL" id="LJBN01000203">
    <property type="protein sequence ID" value="OOQ83172.1"/>
    <property type="molecule type" value="Genomic_DNA"/>
</dbReference>
<proteinExistence type="predicted"/>
<dbReference type="AlphaFoldDB" id="A0A1S9RCD5"/>